<dbReference type="PROSITE" id="PS51283">
    <property type="entry name" value="DUSP"/>
    <property type="match status" value="1"/>
</dbReference>
<dbReference type="PROSITE" id="PS50235">
    <property type="entry name" value="USP_3"/>
    <property type="match status" value="1"/>
</dbReference>
<evidence type="ECO:0000256" key="2">
    <source>
        <dbReference type="SAM" id="MobiDB-lite"/>
    </source>
</evidence>
<dbReference type="SUPFAM" id="SSF54001">
    <property type="entry name" value="Cysteine proteinases"/>
    <property type="match status" value="1"/>
</dbReference>
<dbReference type="PROSITE" id="PS00973">
    <property type="entry name" value="USP_2"/>
    <property type="match status" value="1"/>
</dbReference>
<feature type="domain" description="DUSP" evidence="4">
    <location>
        <begin position="86"/>
        <end position="212"/>
    </location>
</feature>
<dbReference type="Gene3D" id="3.90.70.10">
    <property type="entry name" value="Cysteine proteinases"/>
    <property type="match status" value="2"/>
</dbReference>
<dbReference type="GO" id="GO:0004843">
    <property type="term" value="F:cysteine-type deubiquitinase activity"/>
    <property type="evidence" value="ECO:0007669"/>
    <property type="project" value="InterPro"/>
</dbReference>
<evidence type="ECO:0000313" key="5">
    <source>
        <dbReference type="EMBL" id="GBG32102.1"/>
    </source>
</evidence>
<dbReference type="InterPro" id="IPR028889">
    <property type="entry name" value="USP"/>
</dbReference>
<evidence type="ECO:0000259" key="3">
    <source>
        <dbReference type="PROSITE" id="PS50235"/>
    </source>
</evidence>
<dbReference type="Pfam" id="PF14836">
    <property type="entry name" value="Ubiquitin_3"/>
    <property type="match status" value="1"/>
</dbReference>
<feature type="compositionally biased region" description="Basic and acidic residues" evidence="2">
    <location>
        <begin position="904"/>
        <end position="930"/>
    </location>
</feature>
<dbReference type="CDD" id="cd02674">
    <property type="entry name" value="Peptidase_C19R"/>
    <property type="match status" value="1"/>
</dbReference>
<dbReference type="InterPro" id="IPR038765">
    <property type="entry name" value="Papain-like_cys_pep_sf"/>
</dbReference>
<evidence type="ECO:0000313" key="6">
    <source>
        <dbReference type="Proteomes" id="UP000241890"/>
    </source>
</evidence>
<dbReference type="InterPro" id="IPR028135">
    <property type="entry name" value="Ub_USP-typ"/>
</dbReference>
<accession>A0A2R5GMH6</accession>
<keyword evidence="6" id="KW-1185">Reference proteome</keyword>
<feature type="compositionally biased region" description="Acidic residues" evidence="2">
    <location>
        <begin position="931"/>
        <end position="942"/>
    </location>
</feature>
<feature type="compositionally biased region" description="Basic residues" evidence="2">
    <location>
        <begin position="847"/>
        <end position="860"/>
    </location>
</feature>
<gene>
    <name evidence="5" type="ORF">FCC1311_083272</name>
</gene>
<protein>
    <submittedName>
        <fullName evidence="5">Ubiquitin carboxyl-terminal hydrolase, putative</fullName>
    </submittedName>
</protein>
<feature type="domain" description="USP" evidence="3">
    <location>
        <begin position="352"/>
        <end position="1377"/>
    </location>
</feature>
<dbReference type="InterPro" id="IPR018200">
    <property type="entry name" value="USP_CS"/>
</dbReference>
<dbReference type="SUPFAM" id="SSF143791">
    <property type="entry name" value="DUSP-like"/>
    <property type="match status" value="1"/>
</dbReference>
<dbReference type="Pfam" id="PF06337">
    <property type="entry name" value="DUSP"/>
    <property type="match status" value="1"/>
</dbReference>
<dbReference type="Proteomes" id="UP000241890">
    <property type="component" value="Unassembled WGS sequence"/>
</dbReference>
<dbReference type="PANTHER" id="PTHR21646">
    <property type="entry name" value="UBIQUITIN CARBOXYL-TERMINAL HYDROLASE"/>
    <property type="match status" value="1"/>
</dbReference>
<evidence type="ECO:0000259" key="4">
    <source>
        <dbReference type="PROSITE" id="PS51283"/>
    </source>
</evidence>
<feature type="region of interest" description="Disordered" evidence="2">
    <location>
        <begin position="686"/>
        <end position="715"/>
    </location>
</feature>
<proteinExistence type="predicted"/>
<feature type="compositionally biased region" description="Basic and acidic residues" evidence="2">
    <location>
        <begin position="861"/>
        <end position="879"/>
    </location>
</feature>
<dbReference type="EMBL" id="BEYU01000115">
    <property type="protein sequence ID" value="GBG32102.1"/>
    <property type="molecule type" value="Genomic_DNA"/>
</dbReference>
<sequence>MVRRQMSAAKEAAAAATKVKIASGPPNVAAAASSSSKTDTEAEAMRRTMEDFDWRKLKEVDEAMMPGEYISAATEPEPATFEEYLALHEKMLSMSSTYFDANKYIELAENEVYYLVSERWVEELFDWQSQFEDKFEDLIREKEPVPEDWTPGNFPFMRGVDNTDLVMRYSRYCVDLVDDIQEHTNFFLVDENAWGTLMSHFGGGPEIGRLSYPAKNGQALLDIHGIPVKVVISNDLKTYRHYNVGRFDTVKQVLVSLCRIYGVNVRKARLWDFYAGQCHACLDVPDATMRDCDITPNQFLFVELAAENGTFLLDSEEPPIRSALPASTVVGLGSRSYGAAYGRGIPAEPGLVGLFNLRNTCYMNSTLQCLSNIPQLREFFTSDAYLEELNEDNVLGTGGRLAHAFADLVKSLWEQSPRLPRAISPGDFKQILDDVHPDFAGFMQHDAQELLSYLLDDMHEDVNRVRKKPYTEPVEANGRPDVEVAREEVARYKQRNDSHVSDLCAGMLISKVACPREGCSHVSVTFDPFFSLSLPVEAGPAKSRIIEVTFVPFESPLERSVFRVEAPVTGPVALLRNLVASHAGVPADTLLLVELADHKIIRTIAESIKLESIQPSATIYAYENPDASKHLDMTHGDFTRWYRPPMSLTDDEMVVEENYLSYLPAAAVTGTSAGAAAAAAARQRNAGGKTGTAAGAGPLPSALKHTRGPPPPPPLPDPVAMLEGIDHIKVDVRGEGQDEQSAITIQTRGPDVSTLSGRKALAKGKFACPFQKRQMWLGHIEPYSFASSRLAMRMEVVHVELMDNNESFRVYMLLDINRIIPRSKNQLEQETRLLVGEYVPAEMVGGRRGRRGRRGGARKASKVDAGSEGKDEAKTENRKSLARFSPRNVSKALFAGLVRRNSKQRGDPSLEDEHTGEGKFDSETELHAVDEEGEDLADDGSDAAESSGDSSSDDKKEDHLLNNMGEVYLDSGPWKAYYYSTTDPSYVKRTADFKVRASVDEHGRIFFGKVVFDGGYQTTETMAFYLSLAPPEMIPLMDLSLPQSQQPLIDRKITLNNTRSIRAVNKVNTKELDPRHPYARTDWCLDPGIFVVDRDITDSQVYWMVVDYYVDLYNKFMQESLPGLEGAPDLLQSLPDSISRDDVASALEVYHAGRNYVFTPTQREPKSGSMIHPDSDDLFFSVNKNTFLRIVNFWSANSPVIDLFATMDLYLEDRFERGHLRAEENMRISDCMDLLCNEEKLSEHDSWYCSNCKVHTEAVKSMRIWSFPPVLILHLKRFAQEADGYFSEKLMTQVDFPLEDLDLRRYALDPESKGSSVYDLCCITNHYGGIGSGHYTCYARHETKGSWHEFDDDAVLPVANLSALASSAAYVLFYLRRDLRPEAWGEVFSSAEGLPDPDV</sequence>
<keyword evidence="1" id="KW-0645">Protease</keyword>
<comment type="caution">
    <text evidence="5">The sequence shown here is derived from an EMBL/GenBank/DDBJ whole genome shotgun (WGS) entry which is preliminary data.</text>
</comment>
<evidence type="ECO:0000256" key="1">
    <source>
        <dbReference type="ARBA" id="ARBA00022670"/>
    </source>
</evidence>
<dbReference type="Pfam" id="PF00443">
    <property type="entry name" value="UCH"/>
    <property type="match status" value="1"/>
</dbReference>
<dbReference type="GO" id="GO:0006508">
    <property type="term" value="P:proteolysis"/>
    <property type="evidence" value="ECO:0007669"/>
    <property type="project" value="UniProtKB-KW"/>
</dbReference>
<dbReference type="InParanoid" id="A0A2R5GMH6"/>
<feature type="region of interest" description="Disordered" evidence="2">
    <location>
        <begin position="895"/>
        <end position="958"/>
    </location>
</feature>
<feature type="region of interest" description="Disordered" evidence="2">
    <location>
        <begin position="846"/>
        <end position="882"/>
    </location>
</feature>
<dbReference type="InterPro" id="IPR035927">
    <property type="entry name" value="DUSP-like_sf"/>
</dbReference>
<feature type="compositionally biased region" description="Low complexity" evidence="2">
    <location>
        <begin position="691"/>
        <end position="703"/>
    </location>
</feature>
<dbReference type="InterPro" id="IPR006615">
    <property type="entry name" value="Pept_C19_DUSP"/>
</dbReference>
<keyword evidence="5" id="KW-0378">Hydrolase</keyword>
<dbReference type="GO" id="GO:0016579">
    <property type="term" value="P:protein deubiquitination"/>
    <property type="evidence" value="ECO:0007669"/>
    <property type="project" value="InterPro"/>
</dbReference>
<dbReference type="InterPro" id="IPR001394">
    <property type="entry name" value="Peptidase_C19_UCH"/>
</dbReference>
<reference evidence="5 6" key="1">
    <citation type="submission" date="2017-12" db="EMBL/GenBank/DDBJ databases">
        <title>Sequencing, de novo assembly and annotation of complete genome of a new Thraustochytrid species, strain FCC1311.</title>
        <authorList>
            <person name="Sedici K."/>
            <person name="Godart F."/>
            <person name="Aiese Cigliano R."/>
            <person name="Sanseverino W."/>
            <person name="Barakat M."/>
            <person name="Ortet P."/>
            <person name="Marechal E."/>
            <person name="Cagnac O."/>
            <person name="Amato A."/>
        </authorList>
    </citation>
    <scope>NUCLEOTIDE SEQUENCE [LARGE SCALE GENOMIC DNA]</scope>
</reference>
<dbReference type="Gene3D" id="3.10.20.90">
    <property type="entry name" value="Phosphatidylinositol 3-kinase Catalytic Subunit, Chain A, domain 1"/>
    <property type="match status" value="1"/>
</dbReference>
<dbReference type="InterPro" id="IPR050185">
    <property type="entry name" value="Ub_carboxyl-term_hydrolase"/>
</dbReference>
<dbReference type="Gene3D" id="3.30.2230.10">
    <property type="entry name" value="DUSP-like"/>
    <property type="match status" value="1"/>
</dbReference>
<name>A0A2R5GMH6_9STRA</name>
<dbReference type="OrthoDB" id="292964at2759"/>
<organism evidence="5 6">
    <name type="scientific">Hondaea fermentalgiana</name>
    <dbReference type="NCBI Taxonomy" id="2315210"/>
    <lineage>
        <taxon>Eukaryota</taxon>
        <taxon>Sar</taxon>
        <taxon>Stramenopiles</taxon>
        <taxon>Bigyra</taxon>
        <taxon>Labyrinthulomycetes</taxon>
        <taxon>Thraustochytrida</taxon>
        <taxon>Thraustochytriidae</taxon>
        <taxon>Hondaea</taxon>
    </lineage>
</organism>